<evidence type="ECO:0000313" key="3">
    <source>
        <dbReference type="Proteomes" id="UP001281305"/>
    </source>
</evidence>
<reference evidence="2 3" key="1">
    <citation type="submission" date="2024-02" db="EMBL/GenBank/DDBJ databases">
        <title>Roseovarius strain W115 nov., isolated from a marine algae.</title>
        <authorList>
            <person name="Lee M.W."/>
            <person name="Lee J.K."/>
            <person name="Kim J.M."/>
            <person name="Choi D.G."/>
            <person name="Baek J.H."/>
            <person name="Bayburt H."/>
            <person name="Jung J.J."/>
            <person name="Han D.M."/>
            <person name="Jeon C.O."/>
        </authorList>
    </citation>
    <scope>NUCLEOTIDE SEQUENCE [LARGE SCALE GENOMIC DNA]</scope>
    <source>
        <strain evidence="2 3">W115</strain>
    </source>
</reference>
<gene>
    <name evidence="2" type="ORF">RZS32_015745</name>
</gene>
<feature type="transmembrane region" description="Helical" evidence="1">
    <location>
        <begin position="12"/>
        <end position="30"/>
    </location>
</feature>
<keyword evidence="1" id="KW-1133">Transmembrane helix</keyword>
<dbReference type="RefSeq" id="WP_317054515.1">
    <property type="nucleotide sequence ID" value="NZ_CP146606.1"/>
</dbReference>
<keyword evidence="1" id="KW-0812">Transmembrane</keyword>
<dbReference type="EMBL" id="CP146606">
    <property type="protein sequence ID" value="WYK17830.1"/>
    <property type="molecule type" value="Genomic_DNA"/>
</dbReference>
<name>A0ABZ2THC5_9RHOB</name>
<evidence type="ECO:0000256" key="1">
    <source>
        <dbReference type="SAM" id="Phobius"/>
    </source>
</evidence>
<sequence length="191" mass="21412">MKDIEPDPKLNKIVAGLIGIVALYFLYLAYDTHTLVESSLDPDPRFERMGWIFTWSIVGGLAGIGGLLILFALLLWRSPPINSARLRFRSGGFRLETKQLFRGRRAFDLDWADIKTVVLHNGGLYGGRHIKVTHGSSEKIARFAPAWTDCSSQEVIERLQASAEASGHTFEKVAGGWFSLGQDHWRVTQKI</sequence>
<evidence type="ECO:0000313" key="2">
    <source>
        <dbReference type="EMBL" id="WYK17830.1"/>
    </source>
</evidence>
<protein>
    <recommendedName>
        <fullName evidence="4">PH domain-containing protein</fullName>
    </recommendedName>
</protein>
<accession>A0ABZ2THC5</accession>
<dbReference type="Proteomes" id="UP001281305">
    <property type="component" value="Chromosome"/>
</dbReference>
<organism evidence="2 3">
    <name type="scientific">Roseovarius rhodophyticola</name>
    <dbReference type="NCBI Taxonomy" id="3080827"/>
    <lineage>
        <taxon>Bacteria</taxon>
        <taxon>Pseudomonadati</taxon>
        <taxon>Pseudomonadota</taxon>
        <taxon>Alphaproteobacteria</taxon>
        <taxon>Rhodobacterales</taxon>
        <taxon>Roseobacteraceae</taxon>
        <taxon>Roseovarius</taxon>
    </lineage>
</organism>
<keyword evidence="1" id="KW-0472">Membrane</keyword>
<keyword evidence="3" id="KW-1185">Reference proteome</keyword>
<evidence type="ECO:0008006" key="4">
    <source>
        <dbReference type="Google" id="ProtNLM"/>
    </source>
</evidence>
<proteinExistence type="predicted"/>
<feature type="transmembrane region" description="Helical" evidence="1">
    <location>
        <begin position="50"/>
        <end position="76"/>
    </location>
</feature>